<gene>
    <name evidence="1" type="ORF">M569_00066</name>
</gene>
<accession>S8DAZ7</accession>
<dbReference type="Proteomes" id="UP000015453">
    <property type="component" value="Unassembled WGS sequence"/>
</dbReference>
<comment type="caution">
    <text evidence="1">The sequence shown here is derived from an EMBL/GenBank/DDBJ whole genome shotgun (WGS) entry which is preliminary data.</text>
</comment>
<reference evidence="1 2" key="1">
    <citation type="journal article" date="2013" name="BMC Genomics">
        <title>The miniature genome of a carnivorous plant Genlisea aurea contains a low number of genes and short non-coding sequences.</title>
        <authorList>
            <person name="Leushkin E.V."/>
            <person name="Sutormin R.A."/>
            <person name="Nabieva E.R."/>
            <person name="Penin A.A."/>
            <person name="Kondrashov A.S."/>
            <person name="Logacheva M.D."/>
        </authorList>
    </citation>
    <scope>NUCLEOTIDE SEQUENCE [LARGE SCALE GENOMIC DNA]</scope>
</reference>
<keyword evidence="2" id="KW-1185">Reference proteome</keyword>
<organism evidence="1 2">
    <name type="scientific">Genlisea aurea</name>
    <dbReference type="NCBI Taxonomy" id="192259"/>
    <lineage>
        <taxon>Eukaryota</taxon>
        <taxon>Viridiplantae</taxon>
        <taxon>Streptophyta</taxon>
        <taxon>Embryophyta</taxon>
        <taxon>Tracheophyta</taxon>
        <taxon>Spermatophyta</taxon>
        <taxon>Magnoliopsida</taxon>
        <taxon>eudicotyledons</taxon>
        <taxon>Gunneridae</taxon>
        <taxon>Pentapetalae</taxon>
        <taxon>asterids</taxon>
        <taxon>lamiids</taxon>
        <taxon>Lamiales</taxon>
        <taxon>Lentibulariaceae</taxon>
        <taxon>Genlisea</taxon>
    </lineage>
</organism>
<dbReference type="EMBL" id="AUSU01000009">
    <property type="protein sequence ID" value="EPS74691.1"/>
    <property type="molecule type" value="Genomic_DNA"/>
</dbReference>
<sequence length="220" mass="24344">MGTEPSYPEGMVAKKDGASRVETIERSFRERAKANNFLSESVSVDSIHGHSRRSLSKSSSWTMSAVECWNFAPPPLPARTSEPSYALLLELTRSKTRFPVTANNVTAADPPATSNKSDLSAIFTKEQLERLASLLKNNTDAANSYSSPSERPLAAAYTTVSQPYDKELHQIQEILEQLPTGATDHSCQKTIGVARKDRGLYILRHSFSAENQYFTSWITV</sequence>
<proteinExistence type="predicted"/>
<protein>
    <submittedName>
        <fullName evidence="1">Uncharacterized protein</fullName>
    </submittedName>
</protein>
<evidence type="ECO:0000313" key="1">
    <source>
        <dbReference type="EMBL" id="EPS74691.1"/>
    </source>
</evidence>
<dbReference type="AlphaFoldDB" id="S8DAZ7"/>
<evidence type="ECO:0000313" key="2">
    <source>
        <dbReference type="Proteomes" id="UP000015453"/>
    </source>
</evidence>
<name>S8DAZ7_9LAMI</name>